<dbReference type="GO" id="GO:0031124">
    <property type="term" value="P:mRNA 3'-end processing"/>
    <property type="evidence" value="ECO:0007669"/>
    <property type="project" value="TreeGrafter"/>
</dbReference>
<name>A0A7J6MV23_PEROL</name>
<evidence type="ECO:0000256" key="1">
    <source>
        <dbReference type="SAM" id="MobiDB-lite"/>
    </source>
</evidence>
<dbReference type="GO" id="GO:0000993">
    <property type="term" value="F:RNA polymerase II complex binding"/>
    <property type="evidence" value="ECO:0007669"/>
    <property type="project" value="TreeGrafter"/>
</dbReference>
<dbReference type="Proteomes" id="UP000572268">
    <property type="component" value="Unassembled WGS sequence"/>
</dbReference>
<organism evidence="2 3">
    <name type="scientific">Perkinsus olseni</name>
    <name type="common">Perkinsus atlanticus</name>
    <dbReference type="NCBI Taxonomy" id="32597"/>
    <lineage>
        <taxon>Eukaryota</taxon>
        <taxon>Sar</taxon>
        <taxon>Alveolata</taxon>
        <taxon>Perkinsozoa</taxon>
        <taxon>Perkinsea</taxon>
        <taxon>Perkinsida</taxon>
        <taxon>Perkinsidae</taxon>
        <taxon>Perkinsus</taxon>
    </lineage>
</organism>
<sequence length="841" mass="89618">MRSWGGADGYSPLCLLVCYPGDSLAACMVEWVALLPKTPGLASSSLFSISPFATFHSAVITDDLHIVFQFQQEEGSGVLTNLLTILRELRIRPVAMPDETGRIYGALISPTGQALTNVAIENFWNRTGQQFDVAQIISYLDRHYGFEGVNIVQVDRYATVQLLKAIDEIVQGSKLKVVRRAVSDAVRFKLGLSEEDLRPAEDHDDVAWRASPLLWLILSSNFTVTNADEASFLQRAEDRARELLVKCVDILWGGVYTRQELWQKVRIPVISLVQSNFMPAAERQNTLRKVSGGVAGASPGIVMTDLGLPKFIFGVGLSRGRRLLDRTIANSNGMLSFRAALRCDGSRMQMNGESIEDEVAACIYRLSPPAQQAERETCIVCSVDTNHEEEWKCACEKWLCRSCLGYILAVSICSRASHQVGAEPRCPNCRRSYDNIAGLYPLELQVRSFINTMLIENHMLCPLSPDESQVPAQGLFEVSAETVHLLLMHYSGLNDWATLIRRERAIPGGVRDGEVIRDYGQDLIQPLQLLPLPDDFYIDLDLLNDGNIDAGAVNDGLHAPDVVEPANAVEDRDVALGDNAGNELRDQVADEVGDAAADGVAEPAVDGVADGVAEAVADGVADGVAEAVADEVNDEMADAVADPAVGDPVGNAIAIGVGQPAQAAAGELQQLLPGLQTLVGNMVRETVETVLRGLLPQQLLIEVPAAAPQVPAAVPPPPPPHVPQPAPAAPPPPQAPQPAVAAAAAPPPPPQAPQPAAAPPPPQAPQPAAAPPPPQAPQPAAVPPHPVRQPVAAPAAAQPPQVPAEAPLPQGEAPPGAPPMGNPDGQEGDHEVRLHSFSGDE</sequence>
<proteinExistence type="predicted"/>
<feature type="region of interest" description="Disordered" evidence="1">
    <location>
        <begin position="711"/>
        <end position="841"/>
    </location>
</feature>
<dbReference type="PANTHER" id="PTHR12460">
    <property type="entry name" value="CYCLIN-DEPENDENT KINASE INHIBITOR-RELATED PROTEIN"/>
    <property type="match status" value="1"/>
</dbReference>
<dbReference type="PANTHER" id="PTHR12460:SF0">
    <property type="entry name" value="CID DOMAIN-CONTAINING PROTEIN-RELATED"/>
    <property type="match status" value="1"/>
</dbReference>
<comment type="caution">
    <text evidence="2">The sequence shown here is derived from an EMBL/GenBank/DDBJ whole genome shotgun (WGS) entry which is preliminary data.</text>
</comment>
<evidence type="ECO:0000313" key="3">
    <source>
        <dbReference type="Proteomes" id="UP000572268"/>
    </source>
</evidence>
<accession>A0A7J6MV23</accession>
<feature type="compositionally biased region" description="Pro residues" evidence="1">
    <location>
        <begin position="713"/>
        <end position="736"/>
    </location>
</feature>
<dbReference type="EMBL" id="JABANN010000016">
    <property type="protein sequence ID" value="KAF4675364.1"/>
    <property type="molecule type" value="Genomic_DNA"/>
</dbReference>
<dbReference type="AlphaFoldDB" id="A0A7J6MV23"/>
<feature type="compositionally biased region" description="Pro residues" evidence="1">
    <location>
        <begin position="745"/>
        <end position="787"/>
    </location>
</feature>
<evidence type="ECO:0000313" key="2">
    <source>
        <dbReference type="EMBL" id="KAF4675364.1"/>
    </source>
</evidence>
<feature type="compositionally biased region" description="Low complexity" evidence="1">
    <location>
        <begin position="788"/>
        <end position="807"/>
    </location>
</feature>
<reference evidence="2 3" key="1">
    <citation type="submission" date="2020-04" db="EMBL/GenBank/DDBJ databases">
        <title>Perkinsus olseni comparative genomics.</title>
        <authorList>
            <person name="Bogema D.R."/>
        </authorList>
    </citation>
    <scope>NUCLEOTIDE SEQUENCE [LARGE SCALE GENOMIC DNA]</scope>
    <source>
        <strain evidence="2">ATCC PRA-31</strain>
    </source>
</reference>
<protein>
    <submittedName>
        <fullName evidence="2">Uncharacterized protein</fullName>
    </submittedName>
</protein>
<gene>
    <name evidence="2" type="ORF">FOL46_001996</name>
</gene>